<evidence type="ECO:0000256" key="6">
    <source>
        <dbReference type="ARBA" id="ARBA00022707"/>
    </source>
</evidence>
<dbReference type="Pfam" id="PF07714">
    <property type="entry name" value="PK_Tyr_Ser-Thr"/>
    <property type="match status" value="1"/>
</dbReference>
<gene>
    <name evidence="21" type="ORF">F2P81_023977</name>
</gene>
<dbReference type="PRINTS" id="PR00401">
    <property type="entry name" value="SH2DOMAIN"/>
</dbReference>
<comment type="caution">
    <text evidence="21">The sequence shown here is derived from an EMBL/GenBank/DDBJ whole genome shotgun (WGS) entry which is preliminary data.</text>
</comment>
<dbReference type="PROSITE" id="PS00109">
    <property type="entry name" value="PROTEIN_KINASE_TYR"/>
    <property type="match status" value="1"/>
</dbReference>
<evidence type="ECO:0000256" key="3">
    <source>
        <dbReference type="ARBA" id="ARBA00022443"/>
    </source>
</evidence>
<organism evidence="21 22">
    <name type="scientific">Scophthalmus maximus</name>
    <name type="common">Turbot</name>
    <name type="synonym">Psetta maxima</name>
    <dbReference type="NCBI Taxonomy" id="52904"/>
    <lineage>
        <taxon>Eukaryota</taxon>
        <taxon>Metazoa</taxon>
        <taxon>Chordata</taxon>
        <taxon>Craniata</taxon>
        <taxon>Vertebrata</taxon>
        <taxon>Euteleostomi</taxon>
        <taxon>Actinopterygii</taxon>
        <taxon>Neopterygii</taxon>
        <taxon>Teleostei</taxon>
        <taxon>Neoteleostei</taxon>
        <taxon>Acanthomorphata</taxon>
        <taxon>Carangaria</taxon>
        <taxon>Pleuronectiformes</taxon>
        <taxon>Pleuronectoidei</taxon>
        <taxon>Scophthalmidae</taxon>
        <taxon>Scophthalmus</taxon>
    </lineage>
</organism>
<dbReference type="Pfam" id="PF13359">
    <property type="entry name" value="DDE_Tnp_4"/>
    <property type="match status" value="1"/>
</dbReference>
<feature type="transmembrane region" description="Helical" evidence="18">
    <location>
        <begin position="451"/>
        <end position="468"/>
    </location>
</feature>
<keyword evidence="9 16" id="KW-0418">Kinase</keyword>
<keyword evidence="3" id="KW-0728">SH3 domain</keyword>
<evidence type="ECO:0000313" key="21">
    <source>
        <dbReference type="EMBL" id="KAF0023347.1"/>
    </source>
</evidence>
<evidence type="ECO:0000256" key="1">
    <source>
        <dbReference type="ARBA" id="ARBA00001968"/>
    </source>
</evidence>
<dbReference type="InterPro" id="IPR001452">
    <property type="entry name" value="SH3_domain"/>
</dbReference>
<evidence type="ECO:0000259" key="20">
    <source>
        <dbReference type="PROSITE" id="PS50011"/>
    </source>
</evidence>
<dbReference type="FunFam" id="1.10.510.10:FF:000553">
    <property type="entry name" value="Tyrosine-protein kinase"/>
    <property type="match status" value="1"/>
</dbReference>
<name>A0A6A4RSS6_SCOMX</name>
<dbReference type="PRINTS" id="PR00109">
    <property type="entry name" value="TYRKINASE"/>
</dbReference>
<comment type="catalytic activity">
    <reaction evidence="13 16">
        <text>L-tyrosyl-[protein] + ATP = O-phospho-L-tyrosyl-[protein] + ADP + H(+)</text>
        <dbReference type="Rhea" id="RHEA:10596"/>
        <dbReference type="Rhea" id="RHEA-COMP:10136"/>
        <dbReference type="Rhea" id="RHEA-COMP:20101"/>
        <dbReference type="ChEBI" id="CHEBI:15378"/>
        <dbReference type="ChEBI" id="CHEBI:30616"/>
        <dbReference type="ChEBI" id="CHEBI:46858"/>
        <dbReference type="ChEBI" id="CHEBI:61978"/>
        <dbReference type="ChEBI" id="CHEBI:456216"/>
        <dbReference type="EC" id="2.7.10.2"/>
    </reaction>
</comment>
<feature type="transmembrane region" description="Helical" evidence="18">
    <location>
        <begin position="280"/>
        <end position="298"/>
    </location>
</feature>
<evidence type="ECO:0000256" key="7">
    <source>
        <dbReference type="ARBA" id="ARBA00022723"/>
    </source>
</evidence>
<dbReference type="InterPro" id="IPR000980">
    <property type="entry name" value="SH2"/>
</dbReference>
<evidence type="ECO:0000256" key="11">
    <source>
        <dbReference type="ARBA" id="ARBA00023137"/>
    </source>
</evidence>
<evidence type="ECO:0000256" key="17">
    <source>
        <dbReference type="SAM" id="MobiDB-lite"/>
    </source>
</evidence>
<dbReference type="InterPro" id="IPR036259">
    <property type="entry name" value="MFS_trans_sf"/>
</dbReference>
<dbReference type="Gene3D" id="3.30.505.10">
    <property type="entry name" value="SH2 domain"/>
    <property type="match status" value="1"/>
</dbReference>
<dbReference type="SUPFAM" id="SSF55550">
    <property type="entry name" value="SH2 domain"/>
    <property type="match status" value="1"/>
</dbReference>
<keyword evidence="6" id="KW-0519">Myristate</keyword>
<dbReference type="InterPro" id="IPR001245">
    <property type="entry name" value="Ser-Thr/Tyr_kinase_cat_dom"/>
</dbReference>
<keyword evidence="18" id="KW-0472">Membrane</keyword>
<dbReference type="InterPro" id="IPR000719">
    <property type="entry name" value="Prot_kinase_dom"/>
</dbReference>
<evidence type="ECO:0000313" key="22">
    <source>
        <dbReference type="Proteomes" id="UP000438429"/>
    </source>
</evidence>
<dbReference type="PROSITE" id="PS50001">
    <property type="entry name" value="SH2"/>
    <property type="match status" value="1"/>
</dbReference>
<feature type="compositionally biased region" description="Basic residues" evidence="17">
    <location>
        <begin position="17"/>
        <end position="27"/>
    </location>
</feature>
<dbReference type="AlphaFoldDB" id="A0A6A4RSS6"/>
<dbReference type="Gene3D" id="1.20.1250.20">
    <property type="entry name" value="MFS general substrate transporter like domains"/>
    <property type="match status" value="1"/>
</dbReference>
<feature type="transmembrane region" description="Helical" evidence="18">
    <location>
        <begin position="336"/>
        <end position="359"/>
    </location>
</feature>
<dbReference type="GO" id="GO:0046872">
    <property type="term" value="F:metal ion binding"/>
    <property type="evidence" value="ECO:0007669"/>
    <property type="project" value="UniProtKB-KW"/>
</dbReference>
<accession>A0A6A4RSS6</accession>
<feature type="binding site" evidence="15">
    <location>
        <position position="712"/>
    </location>
    <ligand>
        <name>ATP</name>
        <dbReference type="ChEBI" id="CHEBI:30616"/>
    </ligand>
</feature>
<dbReference type="PROSITE" id="PS00107">
    <property type="entry name" value="PROTEIN_KINASE_ATP"/>
    <property type="match status" value="1"/>
</dbReference>
<feature type="domain" description="SH2" evidence="19">
    <location>
        <begin position="562"/>
        <end position="659"/>
    </location>
</feature>
<dbReference type="FunFam" id="3.30.505.10:FF:000001">
    <property type="entry name" value="Tyrosine-protein kinase"/>
    <property type="match status" value="1"/>
</dbReference>
<dbReference type="Proteomes" id="UP000438429">
    <property type="component" value="Unassembled WGS sequence"/>
</dbReference>
<evidence type="ECO:0000256" key="9">
    <source>
        <dbReference type="ARBA" id="ARBA00022777"/>
    </source>
</evidence>
<keyword evidence="10 15" id="KW-0067">ATP-binding</keyword>
<dbReference type="InterPro" id="IPR008266">
    <property type="entry name" value="Tyr_kinase_AS"/>
</dbReference>
<dbReference type="Gene3D" id="3.30.200.20">
    <property type="entry name" value="Phosphorylase Kinase, domain 1"/>
    <property type="match status" value="1"/>
</dbReference>
<evidence type="ECO:0000256" key="13">
    <source>
        <dbReference type="ARBA" id="ARBA00051245"/>
    </source>
</evidence>
<dbReference type="GO" id="GO:0004715">
    <property type="term" value="F:non-membrane spanning protein tyrosine kinase activity"/>
    <property type="evidence" value="ECO:0007669"/>
    <property type="project" value="UniProtKB-EC"/>
</dbReference>
<dbReference type="GO" id="GO:0016020">
    <property type="term" value="C:membrane"/>
    <property type="evidence" value="ECO:0007669"/>
    <property type="project" value="UniProtKB-SubCell"/>
</dbReference>
<dbReference type="EC" id="2.7.10.2" evidence="16"/>
<sequence length="950" mass="108006">MKGKQDPQQPKDSLTSRYKRRVNRSQQKHKDAEDFSLLLMNTPDDDDSATSDDKICSVGTQTEMTVDFIDSMTSELQNLRTENIQLRCDVEHLSSSYDQIAFEDETTQFRKQFGKICVVTIHCFEVFIDCPSNLIARAETWSSYKHHNTVQFLIGITPQGTVSYISNAWGGRVSDKYITENCDFLDNIIPGDLILADRGFDIQDTLGCIMAQVKMTALTRVKSQLAPVDLETTRKIAQWDLVCDSASLNNMGSSIYMFGLLIGALMFGSLSDKYGRRNIILINLAIQAVFGVGAAFAPNFYVYIALRFVVGTTVSGVIMNAFVLGTEWTGPKQRMLAGIITDYFFGFGYILLAGVAYLIRDWRKLQLAISIPGFLFIFYIWVLPKSARWLMANDRNEEAWELIHKAAQMNGKPITKDLQMCRVYKTGEKTEVKRKYSCIDLVRTPRMRKQSLIVFYLWFVNVLVYYGLSLNVSDFGMNIYLTQMIFGLVEMPARTITLFTLNRSRKISQLAFLAVGGTACLLTIFIPSGVTLFVALYDYEARTEDDLSFRKGERFQIINSTWYFGKLGRKDAERQLLSTGNPRGTYLIRESETTKGAFSLSIRDWDDVKGDHVKHYKIRKLDSGGYYITTRAQFDTLQQLVQHYSDRAAGLCCRLVVPCHKGMPRLADLSVKTKDVWEIPRESLQLIKRLGNGQFGEVWMGTWNGTTKVAVKTLKPGTMSPESFLEEAQIMKKLRHDKLVQLYAVVSEEPIYIVTEYMGKGSLLEFLKDGEGRGLKLPNLVDMAAQVAAGMAYIERMNYIHRDLRSANILVGDNLVCKIADFGLARLIEDNEYTARQGAKFPIKWTAPEAALYGKFTIKSDVWSFGILLTELVTKGRVPYPGMNNREVLEQVERGYRMPCPQDCPISLHELMLQCWKKDAEERPTFEYLQAFLEDYFTATEPQYQPGDNL</sequence>
<keyword evidence="7" id="KW-0479">Metal-binding</keyword>
<dbReference type="EMBL" id="VEVO01000022">
    <property type="protein sequence ID" value="KAF0023347.1"/>
    <property type="molecule type" value="Genomic_DNA"/>
</dbReference>
<feature type="compositionally biased region" description="Polar residues" evidence="17">
    <location>
        <begin position="1"/>
        <end position="16"/>
    </location>
</feature>
<dbReference type="PANTHER" id="PTHR24418">
    <property type="entry name" value="TYROSINE-PROTEIN KINASE"/>
    <property type="match status" value="1"/>
</dbReference>
<keyword evidence="18" id="KW-0812">Transmembrane</keyword>
<feature type="transmembrane region" description="Helical" evidence="18">
    <location>
        <begin position="304"/>
        <end position="324"/>
    </location>
</feature>
<evidence type="ECO:0000256" key="4">
    <source>
        <dbReference type="ARBA" id="ARBA00022553"/>
    </source>
</evidence>
<dbReference type="InterPro" id="IPR017441">
    <property type="entry name" value="Protein_kinase_ATP_BS"/>
</dbReference>
<evidence type="ECO:0000256" key="2">
    <source>
        <dbReference type="ARBA" id="ARBA00004141"/>
    </source>
</evidence>
<protein>
    <recommendedName>
        <fullName evidence="16">Tyrosine-protein kinase</fullName>
        <ecNumber evidence="16">2.7.10.2</ecNumber>
    </recommendedName>
</protein>
<evidence type="ECO:0000256" key="8">
    <source>
        <dbReference type="ARBA" id="ARBA00022741"/>
    </source>
</evidence>
<dbReference type="InterPro" id="IPR011009">
    <property type="entry name" value="Kinase-like_dom_sf"/>
</dbReference>
<feature type="transmembrane region" description="Helical" evidence="18">
    <location>
        <begin position="251"/>
        <end position="268"/>
    </location>
</feature>
<evidence type="ECO:0000256" key="10">
    <source>
        <dbReference type="ARBA" id="ARBA00022840"/>
    </source>
</evidence>
<dbReference type="GO" id="GO:0022857">
    <property type="term" value="F:transmembrane transporter activity"/>
    <property type="evidence" value="ECO:0007669"/>
    <property type="project" value="InterPro"/>
</dbReference>
<dbReference type="PRINTS" id="PR00452">
    <property type="entry name" value="SH3DOMAIN"/>
</dbReference>
<evidence type="ECO:0000256" key="12">
    <source>
        <dbReference type="ARBA" id="ARBA00023288"/>
    </source>
</evidence>
<evidence type="ECO:0000256" key="16">
    <source>
        <dbReference type="RuleBase" id="RU362096"/>
    </source>
</evidence>
<feature type="transmembrane region" description="Helical" evidence="18">
    <location>
        <begin position="510"/>
        <end position="537"/>
    </location>
</feature>
<evidence type="ECO:0000256" key="15">
    <source>
        <dbReference type="PROSITE-ProRule" id="PRU10141"/>
    </source>
</evidence>
<proteinExistence type="inferred from homology"/>
<dbReference type="InterPro" id="IPR050198">
    <property type="entry name" value="Non-receptor_tyrosine_kinases"/>
</dbReference>
<feature type="domain" description="Protein kinase" evidence="20">
    <location>
        <begin position="684"/>
        <end position="937"/>
    </location>
</feature>
<dbReference type="Pfam" id="PF07690">
    <property type="entry name" value="MFS_1"/>
    <property type="match status" value="1"/>
</dbReference>
<feature type="transmembrane region" description="Helical" evidence="18">
    <location>
        <begin position="480"/>
        <end position="501"/>
    </location>
</feature>
<dbReference type="InterPro" id="IPR020635">
    <property type="entry name" value="Tyr_kinase_cat_dom"/>
</dbReference>
<dbReference type="FunFam" id="3.30.200.20:FF:000016">
    <property type="entry name" value="Tyrosine-protein kinase"/>
    <property type="match status" value="1"/>
</dbReference>
<keyword evidence="4" id="KW-0597">Phosphoprotein</keyword>
<keyword evidence="5 16" id="KW-0808">Transferase</keyword>
<dbReference type="Pfam" id="PF00017">
    <property type="entry name" value="SH2"/>
    <property type="match status" value="1"/>
</dbReference>
<dbReference type="SUPFAM" id="SSF56112">
    <property type="entry name" value="Protein kinase-like (PK-like)"/>
    <property type="match status" value="1"/>
</dbReference>
<feature type="region of interest" description="Disordered" evidence="17">
    <location>
        <begin position="1"/>
        <end position="52"/>
    </location>
</feature>
<dbReference type="GO" id="GO:0005524">
    <property type="term" value="F:ATP binding"/>
    <property type="evidence" value="ECO:0007669"/>
    <property type="project" value="UniProtKB-UniRule"/>
</dbReference>
<evidence type="ECO:0000256" key="5">
    <source>
        <dbReference type="ARBA" id="ARBA00022679"/>
    </source>
</evidence>
<keyword evidence="11 16" id="KW-0829">Tyrosine-protein kinase</keyword>
<dbReference type="Gene3D" id="2.30.30.40">
    <property type="entry name" value="SH3 Domains"/>
    <property type="match status" value="1"/>
</dbReference>
<keyword evidence="18" id="KW-1133">Transmembrane helix</keyword>
<evidence type="ECO:0000256" key="18">
    <source>
        <dbReference type="SAM" id="Phobius"/>
    </source>
</evidence>
<dbReference type="CDD" id="cd05070">
    <property type="entry name" value="PTKc_Fyn"/>
    <property type="match status" value="1"/>
</dbReference>
<evidence type="ECO:0000259" key="19">
    <source>
        <dbReference type="PROSITE" id="PS50001"/>
    </source>
</evidence>
<dbReference type="SMART" id="SM00252">
    <property type="entry name" value="SH2"/>
    <property type="match status" value="1"/>
</dbReference>
<dbReference type="SUPFAM" id="SSF103473">
    <property type="entry name" value="MFS general substrate transporter"/>
    <property type="match status" value="1"/>
</dbReference>
<dbReference type="SMART" id="SM00219">
    <property type="entry name" value="TyrKc"/>
    <property type="match status" value="1"/>
</dbReference>
<dbReference type="PROSITE" id="PS50011">
    <property type="entry name" value="PROTEIN_KINASE_DOM"/>
    <property type="match status" value="1"/>
</dbReference>
<comment type="subcellular location">
    <subcellularLocation>
        <location evidence="2">Membrane</location>
        <topology evidence="2">Multi-pass membrane protein</topology>
    </subcellularLocation>
</comment>
<dbReference type="Gene3D" id="1.10.510.10">
    <property type="entry name" value="Transferase(Phosphotransferase) domain 1"/>
    <property type="match status" value="1"/>
</dbReference>
<keyword evidence="14" id="KW-0727">SH2 domain</keyword>
<reference evidence="21 22" key="1">
    <citation type="submission" date="2019-06" db="EMBL/GenBank/DDBJ databases">
        <title>Draft genomes of female and male turbot (Scophthalmus maximus).</title>
        <authorList>
            <person name="Xu H."/>
            <person name="Xu X.-W."/>
            <person name="Shao C."/>
            <person name="Chen S."/>
        </authorList>
    </citation>
    <scope>NUCLEOTIDE SEQUENCE [LARGE SCALE GENOMIC DNA]</scope>
    <source>
        <strain evidence="21">Ysfricsl-2016a</strain>
        <tissue evidence="21">Blood</tissue>
    </source>
</reference>
<feature type="transmembrane region" description="Helical" evidence="18">
    <location>
        <begin position="365"/>
        <end position="383"/>
    </location>
</feature>
<dbReference type="InterPro" id="IPR011701">
    <property type="entry name" value="MFS"/>
</dbReference>
<evidence type="ECO:0000256" key="14">
    <source>
        <dbReference type="PROSITE-ProRule" id="PRU00191"/>
    </source>
</evidence>
<keyword evidence="8 15" id="KW-0547">Nucleotide-binding</keyword>
<keyword evidence="12" id="KW-0449">Lipoprotein</keyword>
<comment type="cofactor">
    <cofactor evidence="1">
        <name>a divalent metal cation</name>
        <dbReference type="ChEBI" id="CHEBI:60240"/>
    </cofactor>
</comment>
<dbReference type="InterPro" id="IPR036860">
    <property type="entry name" value="SH2_dom_sf"/>
</dbReference>
<comment type="similarity">
    <text evidence="16">Belongs to the protein kinase superfamily. Tyr protein kinase family.</text>
</comment>
<dbReference type="InterPro" id="IPR027806">
    <property type="entry name" value="HARBI1_dom"/>
</dbReference>
<dbReference type="SMART" id="SM00326">
    <property type="entry name" value="SH3"/>
    <property type="match status" value="1"/>
</dbReference>